<reference evidence="2" key="2">
    <citation type="journal article" date="2015" name="Data Brief">
        <title>Shoot transcriptome of the giant reed, Arundo donax.</title>
        <authorList>
            <person name="Barrero R.A."/>
            <person name="Guerrero F.D."/>
            <person name="Moolhuijzen P."/>
            <person name="Goolsby J.A."/>
            <person name="Tidwell J."/>
            <person name="Bellgard S.E."/>
            <person name="Bellgard M.I."/>
        </authorList>
    </citation>
    <scope>NUCLEOTIDE SEQUENCE</scope>
    <source>
        <tissue evidence="2">Shoot tissue taken approximately 20 cm above the soil surface</tissue>
    </source>
</reference>
<dbReference type="AlphaFoldDB" id="A0A0A9H7Y3"/>
<proteinExistence type="predicted"/>
<sequence length="27" mass="2810">MPRSPGSSRRRLLPVPLPSGSPAPLPS</sequence>
<organism evidence="2">
    <name type="scientific">Arundo donax</name>
    <name type="common">Giant reed</name>
    <name type="synonym">Donax arundinaceus</name>
    <dbReference type="NCBI Taxonomy" id="35708"/>
    <lineage>
        <taxon>Eukaryota</taxon>
        <taxon>Viridiplantae</taxon>
        <taxon>Streptophyta</taxon>
        <taxon>Embryophyta</taxon>
        <taxon>Tracheophyta</taxon>
        <taxon>Spermatophyta</taxon>
        <taxon>Magnoliopsida</taxon>
        <taxon>Liliopsida</taxon>
        <taxon>Poales</taxon>
        <taxon>Poaceae</taxon>
        <taxon>PACMAD clade</taxon>
        <taxon>Arundinoideae</taxon>
        <taxon>Arundineae</taxon>
        <taxon>Arundo</taxon>
    </lineage>
</organism>
<dbReference type="EMBL" id="GBRH01165039">
    <property type="protein sequence ID" value="JAE32857.1"/>
    <property type="molecule type" value="Transcribed_RNA"/>
</dbReference>
<accession>A0A0A9H7Y3</accession>
<feature type="region of interest" description="Disordered" evidence="1">
    <location>
        <begin position="1"/>
        <end position="27"/>
    </location>
</feature>
<protein>
    <submittedName>
        <fullName evidence="2">Uncharacterized protein</fullName>
    </submittedName>
</protein>
<evidence type="ECO:0000256" key="1">
    <source>
        <dbReference type="SAM" id="MobiDB-lite"/>
    </source>
</evidence>
<feature type="compositionally biased region" description="Pro residues" evidence="1">
    <location>
        <begin position="15"/>
        <end position="27"/>
    </location>
</feature>
<evidence type="ECO:0000313" key="2">
    <source>
        <dbReference type="EMBL" id="JAE32857.1"/>
    </source>
</evidence>
<name>A0A0A9H7Y3_ARUDO</name>
<reference evidence="2" key="1">
    <citation type="submission" date="2014-09" db="EMBL/GenBank/DDBJ databases">
        <authorList>
            <person name="Magalhaes I.L.F."/>
            <person name="Oliveira U."/>
            <person name="Santos F.R."/>
            <person name="Vidigal T.H.D.A."/>
            <person name="Brescovit A.D."/>
            <person name="Santos A.J."/>
        </authorList>
    </citation>
    <scope>NUCLEOTIDE SEQUENCE</scope>
    <source>
        <tissue evidence="2">Shoot tissue taken approximately 20 cm above the soil surface</tissue>
    </source>
</reference>